<evidence type="ECO:0000256" key="2">
    <source>
        <dbReference type="ARBA" id="ARBA00022617"/>
    </source>
</evidence>
<protein>
    <submittedName>
        <fullName evidence="8">Cytochrome P450</fullName>
    </submittedName>
</protein>
<evidence type="ECO:0000313" key="9">
    <source>
        <dbReference type="Proteomes" id="UP000656813"/>
    </source>
</evidence>
<gene>
    <name evidence="8" type="primary">cypA</name>
    <name evidence="8" type="ORF">GCM10007096_28060</name>
</gene>
<evidence type="ECO:0000256" key="6">
    <source>
        <dbReference type="ARBA" id="ARBA00023033"/>
    </source>
</evidence>
<dbReference type="InterPro" id="IPR036396">
    <property type="entry name" value="Cyt_P450_sf"/>
</dbReference>
<dbReference type="Gene3D" id="1.10.630.10">
    <property type="entry name" value="Cytochrome P450"/>
    <property type="match status" value="1"/>
</dbReference>
<evidence type="ECO:0000256" key="5">
    <source>
        <dbReference type="ARBA" id="ARBA00023004"/>
    </source>
</evidence>
<dbReference type="PANTHER" id="PTHR46696:SF1">
    <property type="entry name" value="CYTOCHROME P450 YJIB-RELATED"/>
    <property type="match status" value="1"/>
</dbReference>
<reference evidence="8" key="1">
    <citation type="journal article" date="2014" name="Int. J. Syst. Evol. Microbiol.">
        <title>Complete genome sequence of Corynebacterium casei LMG S-19264T (=DSM 44701T), isolated from a smear-ripened cheese.</title>
        <authorList>
            <consortium name="US DOE Joint Genome Institute (JGI-PGF)"/>
            <person name="Walter F."/>
            <person name="Albersmeier A."/>
            <person name="Kalinowski J."/>
            <person name="Ruckert C."/>
        </authorList>
    </citation>
    <scope>NUCLEOTIDE SEQUENCE</scope>
    <source>
        <strain evidence="8">CGMCC 1.12777</strain>
    </source>
</reference>
<proteinExistence type="inferred from homology"/>
<dbReference type="GO" id="GO:0005506">
    <property type="term" value="F:iron ion binding"/>
    <property type="evidence" value="ECO:0007669"/>
    <property type="project" value="InterPro"/>
</dbReference>
<keyword evidence="6 7" id="KW-0503">Monooxygenase</keyword>
<evidence type="ECO:0000256" key="4">
    <source>
        <dbReference type="ARBA" id="ARBA00023002"/>
    </source>
</evidence>
<keyword evidence="4 7" id="KW-0560">Oxidoreductase</keyword>
<reference evidence="8" key="2">
    <citation type="submission" date="2020-09" db="EMBL/GenBank/DDBJ databases">
        <authorList>
            <person name="Sun Q."/>
            <person name="Zhou Y."/>
        </authorList>
    </citation>
    <scope>NUCLEOTIDE SEQUENCE</scope>
    <source>
        <strain evidence="8">CGMCC 1.12777</strain>
    </source>
</reference>
<dbReference type="PRINTS" id="PR00359">
    <property type="entry name" value="BP450"/>
</dbReference>
<comment type="similarity">
    <text evidence="1 7">Belongs to the cytochrome P450 family.</text>
</comment>
<keyword evidence="2 7" id="KW-0349">Heme</keyword>
<evidence type="ECO:0000313" key="8">
    <source>
        <dbReference type="EMBL" id="GGH84602.1"/>
    </source>
</evidence>
<dbReference type="RefSeq" id="WP_188498007.1">
    <property type="nucleotide sequence ID" value="NZ_BMFV01000022.1"/>
</dbReference>
<accession>A0A8J2ZY52</accession>
<dbReference type="SUPFAM" id="SSF48264">
    <property type="entry name" value="Cytochrome P450"/>
    <property type="match status" value="1"/>
</dbReference>
<evidence type="ECO:0000256" key="3">
    <source>
        <dbReference type="ARBA" id="ARBA00022723"/>
    </source>
</evidence>
<evidence type="ECO:0000256" key="1">
    <source>
        <dbReference type="ARBA" id="ARBA00010617"/>
    </source>
</evidence>
<dbReference type="CDD" id="cd11029">
    <property type="entry name" value="CYP107-like"/>
    <property type="match status" value="1"/>
</dbReference>
<dbReference type="GO" id="GO:0020037">
    <property type="term" value="F:heme binding"/>
    <property type="evidence" value="ECO:0007669"/>
    <property type="project" value="InterPro"/>
</dbReference>
<organism evidence="8 9">
    <name type="scientific">Pullulanibacillus pueri</name>
    <dbReference type="NCBI Taxonomy" id="1437324"/>
    <lineage>
        <taxon>Bacteria</taxon>
        <taxon>Bacillati</taxon>
        <taxon>Bacillota</taxon>
        <taxon>Bacilli</taxon>
        <taxon>Bacillales</taxon>
        <taxon>Sporolactobacillaceae</taxon>
        <taxon>Pullulanibacillus</taxon>
    </lineage>
</organism>
<dbReference type="Proteomes" id="UP000656813">
    <property type="component" value="Unassembled WGS sequence"/>
</dbReference>
<sequence length="409" mass="46849">MVDQKETLAGLNIDLFSETFNRNPYPVFQQLRERDPIHQMTLPDGQTAWVISRYDDAMAALKEVHFIKDPTQFFNKEGEAENPNQAKSLLFNNHMLNSDPPAHRRLRNLVQKAFTPRMIAGLRPRIEEITTLLLDDIEEKGAVDLIEAFAFPLPIIVICEMLGVPSEDRDIFRQWSNTLVEAANNPKKIQEIQPQMINFSNYIDDWIHYRKQHPQHDLISHLIEAEERGEQLNHQEIRSLVFLLIIAGHETTVNLIGNGVLALLENPDQLETLKANPSLIHQAIEEMLRYNGPVEFSTSRWASEDIVFRGQTMSKGDLILIALDSANRDPEQFQSPETFDITRKYNRHLAFGKGIHYCLGAPLARLEGEIAINALIKRMPNLQLNTDSESLQWRPGILIRGLTALPVRY</sequence>
<keyword evidence="5 7" id="KW-0408">Iron</keyword>
<keyword evidence="9" id="KW-1185">Reference proteome</keyword>
<name>A0A8J2ZY52_9BACL</name>
<dbReference type="Pfam" id="PF00067">
    <property type="entry name" value="p450"/>
    <property type="match status" value="1"/>
</dbReference>
<comment type="caution">
    <text evidence="8">The sequence shown here is derived from an EMBL/GenBank/DDBJ whole genome shotgun (WGS) entry which is preliminary data.</text>
</comment>
<dbReference type="InterPro" id="IPR002397">
    <property type="entry name" value="Cyt_P450_B"/>
</dbReference>
<dbReference type="AlphaFoldDB" id="A0A8J2ZY52"/>
<dbReference type="GO" id="GO:0004497">
    <property type="term" value="F:monooxygenase activity"/>
    <property type="evidence" value="ECO:0007669"/>
    <property type="project" value="UniProtKB-KW"/>
</dbReference>
<keyword evidence="3 7" id="KW-0479">Metal-binding</keyword>
<dbReference type="InterPro" id="IPR001128">
    <property type="entry name" value="Cyt_P450"/>
</dbReference>
<dbReference type="EMBL" id="BMFV01000022">
    <property type="protein sequence ID" value="GGH84602.1"/>
    <property type="molecule type" value="Genomic_DNA"/>
</dbReference>
<dbReference type="PROSITE" id="PS00086">
    <property type="entry name" value="CYTOCHROME_P450"/>
    <property type="match status" value="1"/>
</dbReference>
<dbReference type="PANTHER" id="PTHR46696">
    <property type="entry name" value="P450, PUTATIVE (EUROFUNG)-RELATED"/>
    <property type="match status" value="1"/>
</dbReference>
<dbReference type="FunFam" id="1.10.630.10:FF:000018">
    <property type="entry name" value="Cytochrome P450 monooxygenase"/>
    <property type="match status" value="1"/>
</dbReference>
<dbReference type="InterPro" id="IPR017972">
    <property type="entry name" value="Cyt_P450_CS"/>
</dbReference>
<dbReference type="GO" id="GO:0016705">
    <property type="term" value="F:oxidoreductase activity, acting on paired donors, with incorporation or reduction of molecular oxygen"/>
    <property type="evidence" value="ECO:0007669"/>
    <property type="project" value="InterPro"/>
</dbReference>
<evidence type="ECO:0000256" key="7">
    <source>
        <dbReference type="RuleBase" id="RU000461"/>
    </source>
</evidence>